<accession>A0AAW9D512</accession>
<evidence type="ECO:0000256" key="1">
    <source>
        <dbReference type="SAM" id="MobiDB-lite"/>
    </source>
</evidence>
<feature type="region of interest" description="Disordered" evidence="1">
    <location>
        <begin position="18"/>
        <end position="80"/>
    </location>
</feature>
<proteinExistence type="predicted"/>
<organism evidence="2 3">
    <name type="scientific">Burkholderia thailandensis</name>
    <dbReference type="NCBI Taxonomy" id="57975"/>
    <lineage>
        <taxon>Bacteria</taxon>
        <taxon>Pseudomonadati</taxon>
        <taxon>Pseudomonadota</taxon>
        <taxon>Betaproteobacteria</taxon>
        <taxon>Burkholderiales</taxon>
        <taxon>Burkholderiaceae</taxon>
        <taxon>Burkholderia</taxon>
        <taxon>pseudomallei group</taxon>
    </lineage>
</organism>
<dbReference type="Proteomes" id="UP001272137">
    <property type="component" value="Unassembled WGS sequence"/>
</dbReference>
<keyword evidence="2" id="KW-0808">Transferase</keyword>
<protein>
    <submittedName>
        <fullName evidence="2">Cobalamin biosynthesis CbiD domain protein</fullName>
        <ecNumber evidence="2">2.1.1.-</ecNumber>
    </submittedName>
</protein>
<keyword evidence="2" id="KW-0489">Methyltransferase</keyword>
<dbReference type="EMBL" id="QXCT01000002">
    <property type="protein sequence ID" value="MDW9257109.1"/>
    <property type="molecule type" value="Genomic_DNA"/>
</dbReference>
<dbReference type="GO" id="GO:0008168">
    <property type="term" value="F:methyltransferase activity"/>
    <property type="evidence" value="ECO:0007669"/>
    <property type="project" value="UniProtKB-KW"/>
</dbReference>
<gene>
    <name evidence="2" type="ORF">C7S16_0621</name>
</gene>
<evidence type="ECO:0000313" key="3">
    <source>
        <dbReference type="Proteomes" id="UP001272137"/>
    </source>
</evidence>
<dbReference type="EC" id="2.1.1.-" evidence="2"/>
<dbReference type="GO" id="GO:0032259">
    <property type="term" value="P:methylation"/>
    <property type="evidence" value="ECO:0007669"/>
    <property type="project" value="UniProtKB-KW"/>
</dbReference>
<sequence length="130" mass="14297">MFLSILKATPASRICALGRREKRHNTASVDRRPTGPKRERRARRAAAAAPATVSSESASDPRHWPRRPFRGCREGPLRMTTCQPGDLPGRFVRASLHRAGCTDAVARRPRACRAGSAVSGRRATLDPERC</sequence>
<evidence type="ECO:0000313" key="2">
    <source>
        <dbReference type="EMBL" id="MDW9257109.1"/>
    </source>
</evidence>
<name>A0AAW9D512_BURTH</name>
<reference evidence="2" key="1">
    <citation type="submission" date="2018-08" db="EMBL/GenBank/DDBJ databases">
        <title>Identification of Burkholderia cepacia strains that express a Burkholderia pseudomallei-like capsular polysaccharide.</title>
        <authorList>
            <person name="Burtnick M.N."/>
            <person name="Vongsouvath M."/>
            <person name="Newton P."/>
            <person name="Wuthiekanun V."/>
            <person name="Limmathurotsakul D."/>
            <person name="Brett P.J."/>
            <person name="Chantratita N."/>
            <person name="Dance D.A."/>
        </authorList>
    </citation>
    <scope>NUCLEOTIDE SEQUENCE</scope>
    <source>
        <strain evidence="2">SBXCC001</strain>
    </source>
</reference>
<dbReference type="AlphaFoldDB" id="A0AAW9D512"/>
<comment type="caution">
    <text evidence="2">The sequence shown here is derived from an EMBL/GenBank/DDBJ whole genome shotgun (WGS) entry which is preliminary data.</text>
</comment>